<keyword evidence="2" id="KW-1185">Reference proteome</keyword>
<proteinExistence type="predicted"/>
<organism evidence="1 2">
    <name type="scientific">Borborobacter arsenicus</name>
    <dbReference type="NCBI Taxonomy" id="1851146"/>
    <lineage>
        <taxon>Bacteria</taxon>
        <taxon>Pseudomonadati</taxon>
        <taxon>Pseudomonadota</taxon>
        <taxon>Alphaproteobacteria</taxon>
        <taxon>Hyphomicrobiales</taxon>
        <taxon>Phyllobacteriaceae</taxon>
        <taxon>Borborobacter</taxon>
    </lineage>
</organism>
<sequence length="69" mass="7998">MLMVDLILTVCLASNPSQCRDEHLYFESRGSLTQCMFLAPGEIAKWSMEHPKHKVTRWKCAYPDRGRTI</sequence>
<dbReference type="OrthoDB" id="7363897at2"/>
<protein>
    <recommendedName>
        <fullName evidence="3">Secreted protein</fullName>
    </recommendedName>
</protein>
<evidence type="ECO:0000313" key="1">
    <source>
        <dbReference type="EMBL" id="RUM97002.1"/>
    </source>
</evidence>
<name>A0A432V4K7_9HYPH</name>
<evidence type="ECO:0008006" key="3">
    <source>
        <dbReference type="Google" id="ProtNLM"/>
    </source>
</evidence>
<dbReference type="EMBL" id="RKST01000015">
    <property type="protein sequence ID" value="RUM97002.1"/>
    <property type="molecule type" value="Genomic_DNA"/>
</dbReference>
<reference evidence="1 2" key="1">
    <citation type="submission" date="2018-11" db="EMBL/GenBank/DDBJ databases">
        <title>Pseudaminobacter arsenicus sp. nov., an arsenic-resistant bacterium isolated from arsenic-rich aquifers.</title>
        <authorList>
            <person name="Mu Y."/>
        </authorList>
    </citation>
    <scope>NUCLEOTIDE SEQUENCE [LARGE SCALE GENOMIC DNA]</scope>
    <source>
        <strain evidence="1 2">CB3</strain>
    </source>
</reference>
<dbReference type="Proteomes" id="UP000281647">
    <property type="component" value="Unassembled WGS sequence"/>
</dbReference>
<accession>A0A432V4K7</accession>
<gene>
    <name evidence="1" type="ORF">EET67_15095</name>
</gene>
<comment type="caution">
    <text evidence="1">The sequence shown here is derived from an EMBL/GenBank/DDBJ whole genome shotgun (WGS) entry which is preliminary data.</text>
</comment>
<evidence type="ECO:0000313" key="2">
    <source>
        <dbReference type="Proteomes" id="UP000281647"/>
    </source>
</evidence>
<dbReference type="AlphaFoldDB" id="A0A432V4K7"/>